<feature type="region of interest" description="Disordered" evidence="1">
    <location>
        <begin position="1"/>
        <end position="23"/>
    </location>
</feature>
<reference evidence="2 3" key="1">
    <citation type="submission" date="2018-01" db="EMBL/GenBank/DDBJ databases">
        <authorList>
            <person name="Clerissi C."/>
        </authorList>
    </citation>
    <scope>NUCLEOTIDE SEQUENCE [LARGE SCALE GENOMIC DNA]</scope>
    <source>
        <strain evidence="2">Cupriavidus taiwanensis LMG 19430</strain>
    </source>
</reference>
<protein>
    <submittedName>
        <fullName evidence="2">Uncharacterized protein</fullName>
    </submittedName>
</protein>
<evidence type="ECO:0000313" key="2">
    <source>
        <dbReference type="EMBL" id="SOY71776.1"/>
    </source>
</evidence>
<proteinExistence type="predicted"/>
<comment type="caution">
    <text evidence="2">The sequence shown here is derived from an EMBL/GenBank/DDBJ whole genome shotgun (WGS) entry which is preliminary data.</text>
</comment>
<sequence>MVRRPRATVAPWLEHGEPRPTGLKEVNLNDVPNDFPRRPLPGAVPGGQPKIGAVLSGGAYIAGETPEERYERWFICEDLANQLLPVARKDAAKHPQHSPDETLRRVRISVARKGWISPDELDWLLRRIKTLLQW</sequence>
<dbReference type="EMBL" id="OFSN01000019">
    <property type="protein sequence ID" value="SOY71776.1"/>
    <property type="molecule type" value="Genomic_DNA"/>
</dbReference>
<name>A0A976AAB0_9BURK</name>
<evidence type="ECO:0000256" key="1">
    <source>
        <dbReference type="SAM" id="MobiDB-lite"/>
    </source>
</evidence>
<accession>A0A976AAB0</accession>
<dbReference type="AlphaFoldDB" id="A0A976AAB0"/>
<evidence type="ECO:0000313" key="3">
    <source>
        <dbReference type="Proteomes" id="UP000257016"/>
    </source>
</evidence>
<gene>
    <name evidence="2" type="ORF">CBM2586_B130496</name>
</gene>
<dbReference type="Proteomes" id="UP000257016">
    <property type="component" value="Unassembled WGS sequence"/>
</dbReference>
<organism evidence="2 3">
    <name type="scientific">Cupriavidus taiwanensis</name>
    <dbReference type="NCBI Taxonomy" id="164546"/>
    <lineage>
        <taxon>Bacteria</taxon>
        <taxon>Pseudomonadati</taxon>
        <taxon>Pseudomonadota</taxon>
        <taxon>Betaproteobacteria</taxon>
        <taxon>Burkholderiales</taxon>
        <taxon>Burkholderiaceae</taxon>
        <taxon>Cupriavidus</taxon>
    </lineage>
</organism>